<dbReference type="Proteomes" id="UP000311713">
    <property type="component" value="Unassembled WGS sequence"/>
</dbReference>
<feature type="domain" description="DUF202" evidence="6">
    <location>
        <begin position="15"/>
        <end position="77"/>
    </location>
</feature>
<evidence type="ECO:0000256" key="5">
    <source>
        <dbReference type="SAM" id="Phobius"/>
    </source>
</evidence>
<evidence type="ECO:0000256" key="1">
    <source>
        <dbReference type="ARBA" id="ARBA00004127"/>
    </source>
</evidence>
<keyword evidence="8" id="KW-1185">Reference proteome</keyword>
<dbReference type="GO" id="GO:0012505">
    <property type="term" value="C:endomembrane system"/>
    <property type="evidence" value="ECO:0007669"/>
    <property type="project" value="UniProtKB-SubCell"/>
</dbReference>
<dbReference type="InterPro" id="IPR003807">
    <property type="entry name" value="DUF202"/>
</dbReference>
<feature type="transmembrane region" description="Helical" evidence="5">
    <location>
        <begin position="50"/>
        <end position="69"/>
    </location>
</feature>
<evidence type="ECO:0000313" key="7">
    <source>
        <dbReference type="EMBL" id="TNM26352.1"/>
    </source>
</evidence>
<accession>A0A5C4US78</accession>
<evidence type="ECO:0000256" key="4">
    <source>
        <dbReference type="ARBA" id="ARBA00023136"/>
    </source>
</evidence>
<organism evidence="7 8">
    <name type="scientific">Streptomyces sedi</name>
    <dbReference type="NCBI Taxonomy" id="555059"/>
    <lineage>
        <taxon>Bacteria</taxon>
        <taxon>Bacillati</taxon>
        <taxon>Actinomycetota</taxon>
        <taxon>Actinomycetes</taxon>
        <taxon>Kitasatosporales</taxon>
        <taxon>Streptomycetaceae</taxon>
        <taxon>Streptomyces</taxon>
    </lineage>
</organism>
<comment type="subcellular location">
    <subcellularLocation>
        <location evidence="1">Endomembrane system</location>
        <topology evidence="1">Multi-pass membrane protein</topology>
    </subcellularLocation>
</comment>
<name>A0A5C4US78_9ACTN</name>
<dbReference type="Pfam" id="PF02656">
    <property type="entry name" value="DUF202"/>
    <property type="match status" value="1"/>
</dbReference>
<dbReference type="EMBL" id="VDGT01000023">
    <property type="protein sequence ID" value="TNM26352.1"/>
    <property type="molecule type" value="Genomic_DNA"/>
</dbReference>
<dbReference type="AlphaFoldDB" id="A0A5C4US78"/>
<feature type="transmembrane region" description="Helical" evidence="5">
    <location>
        <begin position="89"/>
        <end position="111"/>
    </location>
</feature>
<keyword evidence="2 5" id="KW-0812">Transmembrane</keyword>
<keyword evidence="4 5" id="KW-0472">Membrane</keyword>
<dbReference type="RefSeq" id="WP_139648906.1">
    <property type="nucleotide sequence ID" value="NZ_BAAAZS010000161.1"/>
</dbReference>
<keyword evidence="3 5" id="KW-1133">Transmembrane helix</keyword>
<evidence type="ECO:0000313" key="8">
    <source>
        <dbReference type="Proteomes" id="UP000311713"/>
    </source>
</evidence>
<proteinExistence type="predicted"/>
<evidence type="ECO:0000256" key="2">
    <source>
        <dbReference type="ARBA" id="ARBA00022692"/>
    </source>
</evidence>
<dbReference type="OrthoDB" id="3701077at2"/>
<comment type="caution">
    <text evidence="7">The sequence shown here is derived from an EMBL/GenBank/DDBJ whole genome shotgun (WGS) entry which is preliminary data.</text>
</comment>
<feature type="transmembrane region" description="Helical" evidence="5">
    <location>
        <begin position="27"/>
        <end position="44"/>
    </location>
</feature>
<evidence type="ECO:0000256" key="3">
    <source>
        <dbReference type="ARBA" id="ARBA00022989"/>
    </source>
</evidence>
<gene>
    <name evidence="7" type="ORF">FH715_24280</name>
</gene>
<protein>
    <recommendedName>
        <fullName evidence="6">DUF202 domain-containing protein</fullName>
    </recommendedName>
</protein>
<evidence type="ECO:0000259" key="6">
    <source>
        <dbReference type="Pfam" id="PF02656"/>
    </source>
</evidence>
<reference evidence="7 8" key="1">
    <citation type="submission" date="2019-06" db="EMBL/GenBank/DDBJ databases">
        <title>Draft genome of Streptomyces sedi sp. JCM16909.</title>
        <authorList>
            <person name="Klykleung N."/>
            <person name="Tanasupawat S."/>
            <person name="Kudo T."/>
            <person name="Yuki M."/>
            <person name="Ohkuma M."/>
        </authorList>
    </citation>
    <scope>NUCLEOTIDE SEQUENCE [LARGE SCALE GENOMIC DNA]</scope>
    <source>
        <strain evidence="7 8">JCM 16909</strain>
    </source>
</reference>
<sequence length="112" mass="10929">MAALGPGGGADAGGQAERTRLSWRRTTLAFALTLGLAVRGLVMAGSGVLVGAWVVACGGLVWAGFLVLAQRRIVALSRSGGQGVAASTVLFAAGAVVLLAVAAGVLTVVTLG</sequence>